<dbReference type="InterPro" id="IPR001173">
    <property type="entry name" value="Glyco_trans_2-like"/>
</dbReference>
<evidence type="ECO:0000313" key="3">
    <source>
        <dbReference type="EMBL" id="OGL87985.1"/>
    </source>
</evidence>
<organism evidence="3 4">
    <name type="scientific">Candidatus Uhrbacteria bacterium RIFCSPLOWO2_02_FULL_48_18</name>
    <dbReference type="NCBI Taxonomy" id="1802408"/>
    <lineage>
        <taxon>Bacteria</taxon>
        <taxon>Candidatus Uhriibacteriota</taxon>
    </lineage>
</organism>
<sequence>MISTITVNYKTADYLETLLDSLFAFHPVGSVEVIVVENGSGDDLSRLQAKFPQVKFIYSEKNLGFAGGCNLGAQTATGDFLLLLNPDVIFVDDALTQIKKAMRENPDVGVGGISLKNLDGTQQACVWRFPTPLDQLLLLAKVPHLIPSIKPVAKWRMADFDYMKSQDVDQVMGAFFCIRRDVFEKLAGLDDGFFLWYEEVDFAKRTKDAGYRVRYFSNIQAKHKKGSSFERITTYRKQEMVRRSLRRYMRKHYGFGVWLLFTILNPVFVVLGYAAAIIKPL</sequence>
<dbReference type="Gene3D" id="3.90.550.10">
    <property type="entry name" value="Spore Coat Polysaccharide Biosynthesis Protein SpsA, Chain A"/>
    <property type="match status" value="1"/>
</dbReference>
<dbReference type="PANTHER" id="PTHR43179">
    <property type="entry name" value="RHAMNOSYLTRANSFERASE WBBL"/>
    <property type="match status" value="1"/>
</dbReference>
<gene>
    <name evidence="3" type="ORF">A3I41_02655</name>
</gene>
<reference evidence="3 4" key="1">
    <citation type="journal article" date="2016" name="Nat. Commun.">
        <title>Thousands of microbial genomes shed light on interconnected biogeochemical processes in an aquifer system.</title>
        <authorList>
            <person name="Anantharaman K."/>
            <person name="Brown C.T."/>
            <person name="Hug L.A."/>
            <person name="Sharon I."/>
            <person name="Castelle C.J."/>
            <person name="Probst A.J."/>
            <person name="Thomas B.C."/>
            <person name="Singh A."/>
            <person name="Wilkins M.J."/>
            <person name="Karaoz U."/>
            <person name="Brodie E.L."/>
            <person name="Williams K.H."/>
            <person name="Hubbard S.S."/>
            <person name="Banfield J.F."/>
        </authorList>
    </citation>
    <scope>NUCLEOTIDE SEQUENCE [LARGE SCALE GENOMIC DNA]</scope>
</reference>
<evidence type="ECO:0000313" key="4">
    <source>
        <dbReference type="Proteomes" id="UP000176593"/>
    </source>
</evidence>
<dbReference type="SUPFAM" id="SSF53448">
    <property type="entry name" value="Nucleotide-diphospho-sugar transferases"/>
    <property type="match status" value="1"/>
</dbReference>
<evidence type="ECO:0000256" key="1">
    <source>
        <dbReference type="SAM" id="Phobius"/>
    </source>
</evidence>
<dbReference type="EMBL" id="MGEQ01000002">
    <property type="protein sequence ID" value="OGL87985.1"/>
    <property type="molecule type" value="Genomic_DNA"/>
</dbReference>
<accession>A0A1F7VBZ5</accession>
<name>A0A1F7VBZ5_9BACT</name>
<keyword evidence="1" id="KW-0472">Membrane</keyword>
<protein>
    <recommendedName>
        <fullName evidence="2">Glycosyltransferase 2-like domain-containing protein</fullName>
    </recommendedName>
</protein>
<dbReference type="Pfam" id="PF00535">
    <property type="entry name" value="Glycos_transf_2"/>
    <property type="match status" value="1"/>
</dbReference>
<keyword evidence="1" id="KW-1133">Transmembrane helix</keyword>
<dbReference type="Proteomes" id="UP000176593">
    <property type="component" value="Unassembled WGS sequence"/>
</dbReference>
<evidence type="ECO:0000259" key="2">
    <source>
        <dbReference type="Pfam" id="PF00535"/>
    </source>
</evidence>
<dbReference type="CDD" id="cd04186">
    <property type="entry name" value="GT_2_like_c"/>
    <property type="match status" value="1"/>
</dbReference>
<keyword evidence="1" id="KW-0812">Transmembrane</keyword>
<dbReference type="PANTHER" id="PTHR43179:SF7">
    <property type="entry name" value="RHAMNOSYLTRANSFERASE WBBL"/>
    <property type="match status" value="1"/>
</dbReference>
<proteinExistence type="predicted"/>
<dbReference type="InterPro" id="IPR029044">
    <property type="entry name" value="Nucleotide-diphossugar_trans"/>
</dbReference>
<comment type="caution">
    <text evidence="3">The sequence shown here is derived from an EMBL/GenBank/DDBJ whole genome shotgun (WGS) entry which is preliminary data.</text>
</comment>
<feature type="transmembrane region" description="Helical" evidence="1">
    <location>
        <begin position="253"/>
        <end position="278"/>
    </location>
</feature>
<dbReference type="AlphaFoldDB" id="A0A1F7VBZ5"/>
<feature type="domain" description="Glycosyltransferase 2-like" evidence="2">
    <location>
        <begin position="3"/>
        <end position="147"/>
    </location>
</feature>